<name>A0A9P6VSW1_RHOMI</name>
<comment type="caution">
    <text evidence="2">The sequence shown here is derived from an EMBL/GenBank/DDBJ whole genome shotgun (WGS) entry which is preliminary data.</text>
</comment>
<proteinExistence type="predicted"/>
<reference evidence="2 3" key="1">
    <citation type="submission" date="2020-11" db="EMBL/GenBank/DDBJ databases">
        <title>Kefir isolates.</title>
        <authorList>
            <person name="Marcisauskas S."/>
            <person name="Kim Y."/>
            <person name="Blasche S."/>
        </authorList>
    </citation>
    <scope>NUCLEOTIDE SEQUENCE [LARGE SCALE GENOMIC DNA]</scope>
    <source>
        <strain evidence="2 3">KR</strain>
    </source>
</reference>
<organism evidence="2 3">
    <name type="scientific">Rhodotorula mucilaginosa</name>
    <name type="common">Yeast</name>
    <name type="synonym">Rhodotorula rubra</name>
    <dbReference type="NCBI Taxonomy" id="5537"/>
    <lineage>
        <taxon>Eukaryota</taxon>
        <taxon>Fungi</taxon>
        <taxon>Dikarya</taxon>
        <taxon>Basidiomycota</taxon>
        <taxon>Pucciniomycotina</taxon>
        <taxon>Microbotryomycetes</taxon>
        <taxon>Sporidiobolales</taxon>
        <taxon>Sporidiobolaceae</taxon>
        <taxon>Rhodotorula</taxon>
    </lineage>
</organism>
<evidence type="ECO:0000313" key="2">
    <source>
        <dbReference type="EMBL" id="KAG0653892.1"/>
    </source>
</evidence>
<feature type="compositionally biased region" description="Basic and acidic residues" evidence="1">
    <location>
        <begin position="163"/>
        <end position="188"/>
    </location>
</feature>
<dbReference type="EMBL" id="PUHQ01000170">
    <property type="protein sequence ID" value="KAG0653892.1"/>
    <property type="molecule type" value="Genomic_DNA"/>
</dbReference>
<protein>
    <submittedName>
        <fullName evidence="2">Uncharacterized protein</fullName>
    </submittedName>
</protein>
<feature type="region of interest" description="Disordered" evidence="1">
    <location>
        <begin position="156"/>
        <end position="197"/>
    </location>
</feature>
<dbReference type="AlphaFoldDB" id="A0A9P6VSW1"/>
<evidence type="ECO:0000256" key="1">
    <source>
        <dbReference type="SAM" id="MobiDB-lite"/>
    </source>
</evidence>
<accession>A0A9P6VSW1</accession>
<keyword evidence="3" id="KW-1185">Reference proteome</keyword>
<dbReference type="Proteomes" id="UP000777482">
    <property type="component" value="Unassembled WGS sequence"/>
</dbReference>
<evidence type="ECO:0000313" key="3">
    <source>
        <dbReference type="Proteomes" id="UP000777482"/>
    </source>
</evidence>
<sequence>MVRSLPAAKRADADLLELGLREPNEAPEKEEALNVGKDRSRHRWTHLDITPLRMDERSTKLPVFDAFTANNCRFSKQHFAHETGAAFALIVSNTDPPRRQDDFPPDLFYFSPASRTAIEPATKSAAEAARGAWLEMVAPGRLMQIHSEEELKEMLQQSQKGLQRAEMERRALEERLSESEREAKRLRDLGLMQEEGV</sequence>
<gene>
    <name evidence="2" type="ORF">C6P46_002154</name>
</gene>